<dbReference type="SMART" id="SM00254">
    <property type="entry name" value="ShKT"/>
    <property type="match status" value="1"/>
</dbReference>
<dbReference type="PANTHER" id="PTHR21724">
    <property type="entry name" value="SHKT DOMAIN-CONTAINING PROTEIN"/>
    <property type="match status" value="1"/>
</dbReference>
<organism evidence="3 4">
    <name type="scientific">Bursaphelenchus xylophilus</name>
    <name type="common">Pinewood nematode worm</name>
    <name type="synonym">Aphelenchoides xylophilus</name>
    <dbReference type="NCBI Taxonomy" id="6326"/>
    <lineage>
        <taxon>Eukaryota</taxon>
        <taxon>Metazoa</taxon>
        <taxon>Ecdysozoa</taxon>
        <taxon>Nematoda</taxon>
        <taxon>Chromadorea</taxon>
        <taxon>Rhabditida</taxon>
        <taxon>Tylenchina</taxon>
        <taxon>Tylenchomorpha</taxon>
        <taxon>Aphelenchoidea</taxon>
        <taxon>Aphelenchoididae</taxon>
        <taxon>Bursaphelenchus</taxon>
    </lineage>
</organism>
<dbReference type="PROSITE" id="PS51670">
    <property type="entry name" value="SHKT"/>
    <property type="match status" value="2"/>
</dbReference>
<evidence type="ECO:0000256" key="1">
    <source>
        <dbReference type="PROSITE-ProRule" id="PRU01005"/>
    </source>
</evidence>
<sequence>MKTYCPLTCNYCRRGQPYYDPIDGNSIFTTTTPLPPLPGPTVCVDAYTSCLQWARNGFCTNGFYTIEQRRNYCGRTCSLCT</sequence>
<dbReference type="WBParaSite" id="BXY_0191200.1">
    <property type="protein sequence ID" value="BXY_0191200.1"/>
    <property type="gene ID" value="BXY_0191200"/>
</dbReference>
<proteinExistence type="predicted"/>
<dbReference type="PANTHER" id="PTHR21724:SF109">
    <property type="entry name" value="SHKT DOMAIN-CONTAINING PROTEIN"/>
    <property type="match status" value="1"/>
</dbReference>
<evidence type="ECO:0000259" key="2">
    <source>
        <dbReference type="PROSITE" id="PS51670"/>
    </source>
</evidence>
<dbReference type="Proteomes" id="UP000095284">
    <property type="component" value="Unplaced"/>
</dbReference>
<evidence type="ECO:0000313" key="4">
    <source>
        <dbReference type="WBParaSite" id="BXY_0191200.1"/>
    </source>
</evidence>
<comment type="caution">
    <text evidence="1">Lacks conserved residue(s) required for the propagation of feature annotation.</text>
</comment>
<dbReference type="AlphaFoldDB" id="A0A1I7RMH7"/>
<protein>
    <submittedName>
        <fullName evidence="4">ShKT domain-containing protein</fullName>
    </submittedName>
</protein>
<evidence type="ECO:0000313" key="3">
    <source>
        <dbReference type="Proteomes" id="UP000095284"/>
    </source>
</evidence>
<dbReference type="Gene3D" id="1.10.10.1940">
    <property type="match status" value="1"/>
</dbReference>
<dbReference type="Pfam" id="PF01549">
    <property type="entry name" value="ShK"/>
    <property type="match status" value="2"/>
</dbReference>
<accession>A0A1I7RMH7</accession>
<name>A0A1I7RMH7_BURXY</name>
<feature type="domain" description="ShKT" evidence="2">
    <location>
        <begin position="1"/>
        <end position="12"/>
    </location>
</feature>
<dbReference type="InterPro" id="IPR003582">
    <property type="entry name" value="ShKT_dom"/>
</dbReference>
<feature type="domain" description="ShKT" evidence="2">
    <location>
        <begin position="43"/>
        <end position="80"/>
    </location>
</feature>
<reference evidence="4" key="1">
    <citation type="submission" date="2016-11" db="UniProtKB">
        <authorList>
            <consortium name="WormBaseParasite"/>
        </authorList>
    </citation>
    <scope>IDENTIFICATION</scope>
</reference>